<feature type="coiled-coil region" evidence="8">
    <location>
        <begin position="67"/>
        <end position="97"/>
    </location>
</feature>
<dbReference type="Pfam" id="PF05400">
    <property type="entry name" value="FliT"/>
    <property type="match status" value="1"/>
</dbReference>
<keyword evidence="10" id="KW-1185">Reference proteome</keyword>
<comment type="similarity">
    <text evidence="6">Belongs to the bacillales FliT family.</text>
</comment>
<evidence type="ECO:0000256" key="3">
    <source>
        <dbReference type="ARBA" id="ARBA00022795"/>
    </source>
</evidence>
<evidence type="ECO:0000256" key="2">
    <source>
        <dbReference type="ARBA" id="ARBA00022490"/>
    </source>
</evidence>
<dbReference type="InterPro" id="IPR008622">
    <property type="entry name" value="FliT"/>
</dbReference>
<dbReference type="Proteomes" id="UP001141183">
    <property type="component" value="Unassembled WGS sequence"/>
</dbReference>
<organism evidence="9 10">
    <name type="scientific">Clostridium tertium</name>
    <dbReference type="NCBI Taxonomy" id="1559"/>
    <lineage>
        <taxon>Bacteria</taxon>
        <taxon>Bacillati</taxon>
        <taxon>Bacillota</taxon>
        <taxon>Clostridia</taxon>
        <taxon>Eubacteriales</taxon>
        <taxon>Clostridiaceae</taxon>
        <taxon>Clostridium</taxon>
    </lineage>
</organism>
<keyword evidence="2" id="KW-0963">Cytoplasm</keyword>
<reference evidence="9" key="1">
    <citation type="submission" date="2022-05" db="EMBL/GenBank/DDBJ databases">
        <title>Draft genome sequence of Clostridium tertium strain CP3 isolated from Peru.</title>
        <authorList>
            <person name="Hurtado R."/>
            <person name="Lima L."/>
            <person name="Sousa T."/>
            <person name="Jaiswal A.K."/>
            <person name="Tiwari S."/>
            <person name="Maturrano L."/>
            <person name="Brenig B."/>
            <person name="Azevedo V."/>
        </authorList>
    </citation>
    <scope>NUCLEOTIDE SEQUENCE</scope>
    <source>
        <strain evidence="9">CP3</strain>
    </source>
</reference>
<keyword evidence="9" id="KW-0969">Cilium</keyword>
<sequence>MIEKILDDYKNITKKIIENIDKDEEIIKLMENREEIIKKLCNYENNKEQIKEIFLDQDLINLDRKLKSAIEKEKNRVKEEIRSLHKLKNASNAYEKNRKINNFFNVKI</sequence>
<comment type="subcellular location">
    <subcellularLocation>
        <location evidence="1">Cytoplasm</location>
        <location evidence="1">Cytosol</location>
    </subcellularLocation>
</comment>
<gene>
    <name evidence="9" type="ORF">NE398_12400</name>
</gene>
<keyword evidence="8" id="KW-0175">Coiled coil</keyword>
<evidence type="ECO:0000256" key="1">
    <source>
        <dbReference type="ARBA" id="ARBA00004514"/>
    </source>
</evidence>
<proteinExistence type="inferred from homology"/>
<dbReference type="AlphaFoldDB" id="A0A9X3XMW0"/>
<dbReference type="EMBL" id="JAMRYU010000012">
    <property type="protein sequence ID" value="MDC4240959.1"/>
    <property type="molecule type" value="Genomic_DNA"/>
</dbReference>
<name>A0A9X3XMW0_9CLOT</name>
<keyword evidence="9" id="KW-0282">Flagellum</keyword>
<dbReference type="RefSeq" id="WP_272470418.1">
    <property type="nucleotide sequence ID" value="NZ_JAMRYU010000012.1"/>
</dbReference>
<keyword evidence="3" id="KW-1005">Bacterial flagellum biogenesis</keyword>
<evidence type="ECO:0000256" key="7">
    <source>
        <dbReference type="ARBA" id="ARBA00093797"/>
    </source>
</evidence>
<evidence type="ECO:0000256" key="4">
    <source>
        <dbReference type="ARBA" id="ARBA00023186"/>
    </source>
</evidence>
<accession>A0A9X3XMW0</accession>
<evidence type="ECO:0000256" key="5">
    <source>
        <dbReference type="ARBA" id="ARBA00093765"/>
    </source>
</evidence>
<comment type="function">
    <text evidence="5">May act as an export chaperone for the filament capping protein FliD.</text>
</comment>
<evidence type="ECO:0000256" key="6">
    <source>
        <dbReference type="ARBA" id="ARBA00093785"/>
    </source>
</evidence>
<keyword evidence="9" id="KW-0966">Cell projection</keyword>
<keyword evidence="4" id="KW-0143">Chaperone</keyword>
<comment type="caution">
    <text evidence="9">The sequence shown here is derived from an EMBL/GenBank/DDBJ whole genome shotgun (WGS) entry which is preliminary data.</text>
</comment>
<protein>
    <recommendedName>
        <fullName evidence="7">Flagellar protein FliT</fullName>
    </recommendedName>
</protein>
<evidence type="ECO:0000256" key="8">
    <source>
        <dbReference type="SAM" id="Coils"/>
    </source>
</evidence>
<evidence type="ECO:0000313" key="10">
    <source>
        <dbReference type="Proteomes" id="UP001141183"/>
    </source>
</evidence>
<evidence type="ECO:0000313" key="9">
    <source>
        <dbReference type="EMBL" id="MDC4240959.1"/>
    </source>
</evidence>